<proteinExistence type="predicted"/>
<gene>
    <name evidence="1" type="ORF">LG943_09355</name>
</gene>
<evidence type="ECO:0000313" key="1">
    <source>
        <dbReference type="EMBL" id="MDA0564532.1"/>
    </source>
</evidence>
<dbReference type="EMBL" id="JAJAQC010000012">
    <property type="protein sequence ID" value="MDA0564532.1"/>
    <property type="molecule type" value="Genomic_DNA"/>
</dbReference>
<dbReference type="RefSeq" id="WP_270071813.1">
    <property type="nucleotide sequence ID" value="NZ_JAJAQC010000012.1"/>
</dbReference>
<evidence type="ECO:0000313" key="2">
    <source>
        <dbReference type="Proteomes" id="UP001140076"/>
    </source>
</evidence>
<accession>A0A9X3NIW5</accession>
<comment type="caution">
    <text evidence="1">The sequence shown here is derived from an EMBL/GenBank/DDBJ whole genome shotgun (WGS) entry which is preliminary data.</text>
</comment>
<name>A0A9X3NIW5_9ACTN</name>
<reference evidence="1" key="1">
    <citation type="submission" date="2021-10" db="EMBL/GenBank/DDBJ databases">
        <title>Streptomonospora sp. nov., isolated from mangrove soil.</title>
        <authorList>
            <person name="Chen X."/>
            <person name="Ge X."/>
            <person name="Liu W."/>
        </authorList>
    </citation>
    <scope>NUCLEOTIDE SEQUENCE</scope>
    <source>
        <strain evidence="1">S1-112</strain>
    </source>
</reference>
<sequence length="78" mass="8489">MPPEVVVAHFQAQYGGWFEFAFGPYSGEYYVIGVYGVRSAPDPEALAALVREYAAAEERWRAAHLAPVADVLTARSAA</sequence>
<dbReference type="Proteomes" id="UP001140076">
    <property type="component" value="Unassembled WGS sequence"/>
</dbReference>
<keyword evidence="2" id="KW-1185">Reference proteome</keyword>
<dbReference type="AlphaFoldDB" id="A0A9X3NIW5"/>
<protein>
    <submittedName>
        <fullName evidence="1">Uncharacterized protein</fullName>
    </submittedName>
</protein>
<organism evidence="1 2">
    <name type="scientific">Streptomonospora mangrovi</name>
    <dbReference type="NCBI Taxonomy" id="2883123"/>
    <lineage>
        <taxon>Bacteria</taxon>
        <taxon>Bacillati</taxon>
        <taxon>Actinomycetota</taxon>
        <taxon>Actinomycetes</taxon>
        <taxon>Streptosporangiales</taxon>
        <taxon>Nocardiopsidaceae</taxon>
        <taxon>Streptomonospora</taxon>
    </lineage>
</organism>